<feature type="transmembrane region" description="Helical" evidence="1">
    <location>
        <begin position="122"/>
        <end position="140"/>
    </location>
</feature>
<feature type="transmembrane region" description="Helical" evidence="1">
    <location>
        <begin position="40"/>
        <end position="60"/>
    </location>
</feature>
<evidence type="ECO:0000313" key="2">
    <source>
        <dbReference type="EMBL" id="SDB85323.1"/>
    </source>
</evidence>
<sequence length="179" mass="18421">MATAVIERRRTGWDVILGILLVIGAFVVLGDVLLATAVSVLLIGWTSLISGVFMLVGALFRIKSGGAWSVALGGAVLTVLGLFMLRNIIVGAVLLTVLAGALFLTGGLVRVVTAFQSEKHKLILAISGVVSIGLGVFVLINPITATLSLLGILLGVQILVEGLTLITLGRLRVGDGAAE</sequence>
<proteinExistence type="predicted"/>
<feature type="transmembrane region" description="Helical" evidence="1">
    <location>
        <begin position="12"/>
        <end position="34"/>
    </location>
</feature>
<dbReference type="InterPro" id="IPR052712">
    <property type="entry name" value="Acid_resist_chaperone_HdeD"/>
</dbReference>
<dbReference type="PANTHER" id="PTHR34989:SF1">
    <property type="entry name" value="PROTEIN HDED"/>
    <property type="match status" value="1"/>
</dbReference>
<dbReference type="OrthoDB" id="5198585at2"/>
<keyword evidence="3" id="KW-1185">Reference proteome</keyword>
<dbReference type="Pfam" id="PF03729">
    <property type="entry name" value="DUF308"/>
    <property type="match status" value="1"/>
</dbReference>
<dbReference type="GO" id="GO:0005886">
    <property type="term" value="C:plasma membrane"/>
    <property type="evidence" value="ECO:0007669"/>
    <property type="project" value="TreeGrafter"/>
</dbReference>
<reference evidence="2 3" key="1">
    <citation type="submission" date="2016-09" db="EMBL/GenBank/DDBJ databases">
        <authorList>
            <person name="Capua I."/>
            <person name="De Benedictis P."/>
            <person name="Joannis T."/>
            <person name="Lombin L.H."/>
            <person name="Cattoli G."/>
        </authorList>
    </citation>
    <scope>NUCLEOTIDE SEQUENCE [LARGE SCALE GENOMIC DNA]</scope>
    <source>
        <strain evidence="2 3">ISLP-3</strain>
    </source>
</reference>
<feature type="transmembrane region" description="Helical" evidence="1">
    <location>
        <begin position="91"/>
        <end position="115"/>
    </location>
</feature>
<gene>
    <name evidence="2" type="ORF">SAMN05216410_0466</name>
</gene>
<dbReference type="Proteomes" id="UP000199039">
    <property type="component" value="Unassembled WGS sequence"/>
</dbReference>
<feature type="transmembrane region" description="Helical" evidence="1">
    <location>
        <begin position="67"/>
        <end position="85"/>
    </location>
</feature>
<evidence type="ECO:0000313" key="3">
    <source>
        <dbReference type="Proteomes" id="UP000199039"/>
    </source>
</evidence>
<dbReference type="AlphaFoldDB" id="A0A1G6GTT1"/>
<dbReference type="InterPro" id="IPR005325">
    <property type="entry name" value="DUF308_memb"/>
</dbReference>
<evidence type="ECO:0000256" key="1">
    <source>
        <dbReference type="SAM" id="Phobius"/>
    </source>
</evidence>
<dbReference type="EMBL" id="FMYH01000001">
    <property type="protein sequence ID" value="SDB85323.1"/>
    <property type="molecule type" value="Genomic_DNA"/>
</dbReference>
<feature type="transmembrane region" description="Helical" evidence="1">
    <location>
        <begin position="146"/>
        <end position="168"/>
    </location>
</feature>
<dbReference type="PANTHER" id="PTHR34989">
    <property type="entry name" value="PROTEIN HDED"/>
    <property type="match status" value="1"/>
</dbReference>
<keyword evidence="1" id="KW-0472">Membrane</keyword>
<name>A0A1G6GTT1_9MICO</name>
<protein>
    <submittedName>
        <fullName evidence="2">Uncharacterized membrane protein HdeD, DUF308 family</fullName>
    </submittedName>
</protein>
<keyword evidence="1" id="KW-1133">Transmembrane helix</keyword>
<organism evidence="2 3">
    <name type="scientific">Sanguibacter gelidistatuariae</name>
    <dbReference type="NCBI Taxonomy" id="1814289"/>
    <lineage>
        <taxon>Bacteria</taxon>
        <taxon>Bacillati</taxon>
        <taxon>Actinomycetota</taxon>
        <taxon>Actinomycetes</taxon>
        <taxon>Micrococcales</taxon>
        <taxon>Sanguibacteraceae</taxon>
        <taxon>Sanguibacter</taxon>
    </lineage>
</organism>
<keyword evidence="1" id="KW-0812">Transmembrane</keyword>
<dbReference type="STRING" id="1814289.SAMN05216410_0466"/>
<accession>A0A1G6GTT1</accession>